<dbReference type="RefSeq" id="WP_188486129.1">
    <property type="nucleotide sequence ID" value="NZ_BMCS01000001.1"/>
</dbReference>
<dbReference type="EMBL" id="BMCS01000001">
    <property type="protein sequence ID" value="GGF09823.1"/>
    <property type="molecule type" value="Genomic_DNA"/>
</dbReference>
<comment type="caution">
    <text evidence="3">The sequence shown here is derived from an EMBL/GenBank/DDBJ whole genome shotgun (WGS) entry which is preliminary data.</text>
</comment>
<dbReference type="Proteomes" id="UP000632454">
    <property type="component" value="Unassembled WGS sequence"/>
</dbReference>
<gene>
    <name evidence="3" type="ORF">GCM10007298_02210</name>
</gene>
<feature type="domain" description="Putative regulatory protein FmdB zinc ribbon" evidence="2">
    <location>
        <begin position="1"/>
        <end position="42"/>
    </location>
</feature>
<sequence length="97" mass="10183">MPLYGFRCDQGCAALDRSFAMSAVPDGIDCPGCGSTAKRRITAVQIGVGDSAAMRLQDATRSTADAPRVVSGVPASGGSARRRPVSTDPRHRRLPRP</sequence>
<reference evidence="4" key="1">
    <citation type="journal article" date="2019" name="Int. J. Syst. Evol. Microbiol.">
        <title>The Global Catalogue of Microorganisms (GCM) 10K type strain sequencing project: providing services to taxonomists for standard genome sequencing and annotation.</title>
        <authorList>
            <consortium name="The Broad Institute Genomics Platform"/>
            <consortium name="The Broad Institute Genome Sequencing Center for Infectious Disease"/>
            <person name="Wu L."/>
            <person name="Ma J."/>
        </authorList>
    </citation>
    <scope>NUCLEOTIDE SEQUENCE [LARGE SCALE GENOMIC DNA]</scope>
    <source>
        <strain evidence="4">CCM 7855</strain>
    </source>
</reference>
<evidence type="ECO:0000313" key="4">
    <source>
        <dbReference type="Proteomes" id="UP000632454"/>
    </source>
</evidence>
<feature type="compositionally biased region" description="Basic residues" evidence="1">
    <location>
        <begin position="80"/>
        <end position="97"/>
    </location>
</feature>
<proteinExistence type="predicted"/>
<dbReference type="InterPro" id="IPR013429">
    <property type="entry name" value="Regulatory_FmdB_Zinc_ribbon"/>
</dbReference>
<keyword evidence="4" id="KW-1185">Reference proteome</keyword>
<dbReference type="NCBIfam" id="TIGR02605">
    <property type="entry name" value="CxxC_CxxC_SSSS"/>
    <property type="match status" value="1"/>
</dbReference>
<dbReference type="SMART" id="SM00834">
    <property type="entry name" value="CxxC_CXXC_SSSS"/>
    <property type="match status" value="1"/>
</dbReference>
<accession>A0ABQ1U3K5</accession>
<protein>
    <recommendedName>
        <fullName evidence="2">Putative regulatory protein FmdB zinc ribbon domain-containing protein</fullName>
    </recommendedName>
</protein>
<name>A0ABQ1U3K5_9NOCA</name>
<evidence type="ECO:0000313" key="3">
    <source>
        <dbReference type="EMBL" id="GGF09823.1"/>
    </source>
</evidence>
<evidence type="ECO:0000256" key="1">
    <source>
        <dbReference type="SAM" id="MobiDB-lite"/>
    </source>
</evidence>
<organism evidence="3 4">
    <name type="scientific">Williamsia phyllosphaerae</name>
    <dbReference type="NCBI Taxonomy" id="885042"/>
    <lineage>
        <taxon>Bacteria</taxon>
        <taxon>Bacillati</taxon>
        <taxon>Actinomycetota</taxon>
        <taxon>Actinomycetes</taxon>
        <taxon>Mycobacteriales</taxon>
        <taxon>Nocardiaceae</taxon>
        <taxon>Williamsia</taxon>
    </lineage>
</organism>
<feature type="region of interest" description="Disordered" evidence="1">
    <location>
        <begin position="58"/>
        <end position="97"/>
    </location>
</feature>
<evidence type="ECO:0000259" key="2">
    <source>
        <dbReference type="SMART" id="SM00834"/>
    </source>
</evidence>